<organism evidence="1 2">
    <name type="scientific">Chondromyces crocatus</name>
    <dbReference type="NCBI Taxonomy" id="52"/>
    <lineage>
        <taxon>Bacteria</taxon>
        <taxon>Pseudomonadati</taxon>
        <taxon>Myxococcota</taxon>
        <taxon>Polyangia</taxon>
        <taxon>Polyangiales</taxon>
        <taxon>Polyangiaceae</taxon>
        <taxon>Chondromyces</taxon>
    </lineage>
</organism>
<name>A0A0K1EL10_CHOCO</name>
<accession>A0A0K1EL10</accession>
<evidence type="ECO:0000313" key="2">
    <source>
        <dbReference type="Proteomes" id="UP000067626"/>
    </source>
</evidence>
<protein>
    <submittedName>
        <fullName evidence="1">Uncharacterized protein</fullName>
    </submittedName>
</protein>
<sequence>MTAAKPLHTPSLSPSLRAGRPRLRVLSALLLPPLLLVAALVACTTGRVDIYTCPDPCRECADPCSCPEGTCVPPAPLGWEGPVLLWHGQPADEPNCPERAPAPVYEGYRGLKTIPECARCECAPPHCELPQRVSASAADGMCGVPLMTRDLPEDWDGSCLAITPFVDPLSLRVGATGQSACEPVTISVQKASFGWETKAKACKAMRPIGSCEERHEECAPRQETARDGFELCIFQGGDGRPESPKPGWGPSCPLGYPQVRVFYGGVADDSSCMPCSCGAPEGGTCEGRMTFHEGSDCQGGNLGLETALDGNSCGAPPNTIQTISSVELELLRDQPGSCKPAGGELVNGGTLLEPASFCCR</sequence>
<gene>
    <name evidence="1" type="ORF">CMC5_057240</name>
</gene>
<proteinExistence type="predicted"/>
<dbReference type="Proteomes" id="UP000067626">
    <property type="component" value="Chromosome"/>
</dbReference>
<dbReference type="EMBL" id="CP012159">
    <property type="protein sequence ID" value="AKT41516.1"/>
    <property type="molecule type" value="Genomic_DNA"/>
</dbReference>
<keyword evidence="2" id="KW-1185">Reference proteome</keyword>
<reference evidence="1 2" key="1">
    <citation type="submission" date="2015-07" db="EMBL/GenBank/DDBJ databases">
        <title>Genome analysis of myxobacterium Chondromyces crocatus Cm c5 reveals a high potential for natural compound synthesis and the genetic basis for the loss of fruiting body formation.</title>
        <authorList>
            <person name="Zaburannyi N."/>
            <person name="Bunk B."/>
            <person name="Maier J."/>
            <person name="Overmann J."/>
            <person name="Mueller R."/>
        </authorList>
    </citation>
    <scope>NUCLEOTIDE SEQUENCE [LARGE SCALE GENOMIC DNA]</scope>
    <source>
        <strain evidence="1 2">Cm c5</strain>
    </source>
</reference>
<evidence type="ECO:0000313" key="1">
    <source>
        <dbReference type="EMBL" id="AKT41516.1"/>
    </source>
</evidence>
<dbReference type="AlphaFoldDB" id="A0A0K1EL10"/>
<dbReference type="KEGG" id="ccro:CMC5_057240"/>